<reference evidence="1 2" key="1">
    <citation type="journal article" date="2022" name="bioRxiv">
        <title>Genomics of Preaxostyla Flagellates Illuminates Evolutionary Transitions and the Path Towards Mitochondrial Loss.</title>
        <authorList>
            <person name="Novak L.V.F."/>
            <person name="Treitli S.C."/>
            <person name="Pyrih J."/>
            <person name="Halakuc P."/>
            <person name="Pipaliya S.V."/>
            <person name="Vacek V."/>
            <person name="Brzon O."/>
            <person name="Soukal P."/>
            <person name="Eme L."/>
            <person name="Dacks J.B."/>
            <person name="Karnkowska A."/>
            <person name="Elias M."/>
            <person name="Hampl V."/>
        </authorList>
    </citation>
    <scope>NUCLEOTIDE SEQUENCE [LARGE SCALE GENOMIC DNA]</scope>
    <source>
        <strain evidence="1">NAU3</strain>
        <tissue evidence="1">Gut</tissue>
    </source>
</reference>
<dbReference type="EMBL" id="JARBJD010000019">
    <property type="protein sequence ID" value="KAK2960948.1"/>
    <property type="molecule type" value="Genomic_DNA"/>
</dbReference>
<keyword evidence="2" id="KW-1185">Reference proteome</keyword>
<evidence type="ECO:0000313" key="2">
    <source>
        <dbReference type="Proteomes" id="UP001281761"/>
    </source>
</evidence>
<comment type="caution">
    <text evidence="1">The sequence shown here is derived from an EMBL/GenBank/DDBJ whole genome shotgun (WGS) entry which is preliminary data.</text>
</comment>
<evidence type="ECO:0000313" key="1">
    <source>
        <dbReference type="EMBL" id="KAK2960948.1"/>
    </source>
</evidence>
<sequence length="241" mass="27774">MQTITIATMQMLETLVSCCSAKGRLALAEADLIHQLEVILNPLSLSFTETVDIHTHLMKIITNCFWILTPDGLKKLGIEEGHGEQAVSETVLKQVLIPSKTYICNLCMNRYSIVDRVLSMRFLTNLAQLIQICPYYQPLTQIVLDMPVFLTIPSCLTFFEKIDSIWLFLYSMVEIQQEWNKTRGAKRQMWTNVHRTLRMEGFADAMEAKLQYDRYTITGSYIGYSLIEWSILQGMNPPKYQ</sequence>
<organism evidence="1 2">
    <name type="scientific">Blattamonas nauphoetae</name>
    <dbReference type="NCBI Taxonomy" id="2049346"/>
    <lineage>
        <taxon>Eukaryota</taxon>
        <taxon>Metamonada</taxon>
        <taxon>Preaxostyla</taxon>
        <taxon>Oxymonadida</taxon>
        <taxon>Blattamonas</taxon>
    </lineage>
</organism>
<accession>A0ABQ9YAZ4</accession>
<proteinExistence type="predicted"/>
<name>A0ABQ9YAZ4_9EUKA</name>
<protein>
    <submittedName>
        <fullName evidence="1">Uncharacterized protein</fullName>
    </submittedName>
</protein>
<dbReference type="Proteomes" id="UP001281761">
    <property type="component" value="Unassembled WGS sequence"/>
</dbReference>
<gene>
    <name evidence="1" type="ORF">BLNAU_4035</name>
</gene>